<name>A0A6S9IEP5_HETAK</name>
<evidence type="ECO:0000313" key="2">
    <source>
        <dbReference type="EMBL" id="CAE0633161.1"/>
    </source>
</evidence>
<dbReference type="InterPro" id="IPR036013">
    <property type="entry name" value="Band_7/SPFH_dom_sf"/>
</dbReference>
<accession>A0A6S9IEP5</accession>
<reference evidence="2" key="1">
    <citation type="submission" date="2021-01" db="EMBL/GenBank/DDBJ databases">
        <authorList>
            <person name="Corre E."/>
            <person name="Pelletier E."/>
            <person name="Niang G."/>
            <person name="Scheremetjew M."/>
            <person name="Finn R."/>
            <person name="Kale V."/>
            <person name="Holt S."/>
            <person name="Cochrane G."/>
            <person name="Meng A."/>
            <person name="Brown T."/>
            <person name="Cohen L."/>
        </authorList>
    </citation>
    <scope>NUCLEOTIDE SEQUENCE</scope>
    <source>
        <strain evidence="2">CCMP3107</strain>
    </source>
</reference>
<dbReference type="InterPro" id="IPR050710">
    <property type="entry name" value="Band7/mec-2_domain"/>
</dbReference>
<evidence type="ECO:0000259" key="1">
    <source>
        <dbReference type="Pfam" id="PF01145"/>
    </source>
</evidence>
<dbReference type="EMBL" id="HBIU01025635">
    <property type="protein sequence ID" value="CAE0633161.1"/>
    <property type="molecule type" value="Transcribed_RNA"/>
</dbReference>
<dbReference type="InterPro" id="IPR001107">
    <property type="entry name" value="Band_7"/>
</dbReference>
<dbReference type="AlphaFoldDB" id="A0A6S9IEP5"/>
<organism evidence="2">
    <name type="scientific">Heterosigma akashiwo</name>
    <name type="common">Chromophytic alga</name>
    <name type="synonym">Heterosigma carterae</name>
    <dbReference type="NCBI Taxonomy" id="2829"/>
    <lineage>
        <taxon>Eukaryota</taxon>
        <taxon>Sar</taxon>
        <taxon>Stramenopiles</taxon>
        <taxon>Ochrophyta</taxon>
        <taxon>Raphidophyceae</taxon>
        <taxon>Chattonellales</taxon>
        <taxon>Chattonellaceae</taxon>
        <taxon>Heterosigma</taxon>
    </lineage>
</organism>
<gene>
    <name evidence="2" type="ORF">HAKA00212_LOCUS11873</name>
</gene>
<dbReference type="PANTHER" id="PTHR43327:SF9">
    <property type="entry name" value="BAND 7 DOMAIN-CONTAINING PROTEIN"/>
    <property type="match status" value="1"/>
</dbReference>
<dbReference type="SUPFAM" id="SSF117892">
    <property type="entry name" value="Band 7/SPFH domain"/>
    <property type="match status" value="1"/>
</dbReference>
<protein>
    <recommendedName>
        <fullName evidence="1">Band 7 domain-containing protein</fullName>
    </recommendedName>
</protein>
<dbReference type="Gene3D" id="3.30.479.30">
    <property type="entry name" value="Band 7 domain"/>
    <property type="match status" value="1"/>
</dbReference>
<sequence>MALNLESLDTMSVDSAHYHFGSNKGLLVIRPGRSSCKTWFTIPEGMYALVTRHGADENYSGGGAVWPAGIHMGPPWLKVSHLVTKQSVVFDMPVKGCKTMDNVTVEIDVCVTFRIMGDEALGEDPALVRTFVHEVTPRGLEQQLRDAQEEAVRALARSVKHTEVYGLRSVGTEGAGGKDNAALKDLLEAGATTDEDNQFRDEADADDDALIGTHDKKESQRGRRAAAKGATVAAAMKRSLNKQFRPQGVDISQVIIKNVKLPYDIESQMSNKTLIISENAQQKMNQQFEMQQLNQNEEMATLVQAQSEERDLEKQDGDKHVADLALQLEALRAEGSKQRERLLQNSRTEVQAIQAEARLEVTRLTQEKDGILTDLRAKSEAESAKLLAQNDVYRETTTAEAQLGVARNEAAAAEALADAEGRVAPMMRALKEHETAQLRLRVYEALSTNEDVVLSGSTDDNINSMLMADAILAKPGNQGPVPNRGQILAELAMLQSGSKVYLKSDIGGGQS</sequence>
<feature type="domain" description="Band 7" evidence="1">
    <location>
        <begin position="41"/>
        <end position="169"/>
    </location>
</feature>
<dbReference type="Pfam" id="PF01145">
    <property type="entry name" value="Band_7"/>
    <property type="match status" value="1"/>
</dbReference>
<proteinExistence type="predicted"/>
<dbReference type="PANTHER" id="PTHR43327">
    <property type="entry name" value="STOMATIN-LIKE PROTEIN 2, MITOCHONDRIAL"/>
    <property type="match status" value="1"/>
</dbReference>